<name>A0A0S4JH06_BODSA</name>
<evidence type="ECO:0000313" key="3">
    <source>
        <dbReference type="Proteomes" id="UP000051952"/>
    </source>
</evidence>
<protein>
    <submittedName>
        <fullName evidence="2">Membrane-associated protein, putative</fullName>
    </submittedName>
</protein>
<keyword evidence="1" id="KW-0812">Transmembrane</keyword>
<dbReference type="Proteomes" id="UP000051952">
    <property type="component" value="Unassembled WGS sequence"/>
</dbReference>
<sequence length="426" mass="46217">MVLCDADSAVGSGVIDLSLSICRQIVASDEGAQSVSRSAIVSNVVLIVVVTAILFVLTISWARIAHLSWLASARSLRLPSSLLPVLIAVVPSTASSATLLLGRLRSSACVEVDVVLALFGILMSLLPCAAFVLLWGVKVSSYQWACTSLVEGRKSSRVSRPIQRLRNTFRRDYQWSVASAQTSAPNEELMTAWIILLEYRDLRYGIVDLAVLAGVSCLSVVSGLTVSSAQCRGWSFVVLLLLTLQLVSLVTARRLTTLFSTVYCTTSLCLTIISSLAQLIFVWSYSADTSALWLVDVSAGCSLAVVGLSIVNMIVDGIGLLSAVKRRWRSLLEQQDATSNETNIDTDPDRLPLNQLLQEKTTSGDILEFGDHIVDHDDKDDSLEEILLPESDHLFWDSAGGAVGTGLVDERSDIMQVVTSFRHNLR</sequence>
<keyword evidence="3" id="KW-1185">Reference proteome</keyword>
<keyword evidence="1" id="KW-1133">Transmembrane helix</keyword>
<feature type="transmembrane region" description="Helical" evidence="1">
    <location>
        <begin position="40"/>
        <end position="62"/>
    </location>
</feature>
<proteinExistence type="predicted"/>
<feature type="transmembrane region" description="Helical" evidence="1">
    <location>
        <begin position="233"/>
        <end position="250"/>
    </location>
</feature>
<feature type="transmembrane region" description="Helical" evidence="1">
    <location>
        <begin position="114"/>
        <end position="135"/>
    </location>
</feature>
<feature type="transmembrane region" description="Helical" evidence="1">
    <location>
        <begin position="262"/>
        <end position="285"/>
    </location>
</feature>
<gene>
    <name evidence="2" type="ORF">BSAL_20475</name>
</gene>
<feature type="transmembrane region" description="Helical" evidence="1">
    <location>
        <begin position="82"/>
        <end position="102"/>
    </location>
</feature>
<reference evidence="3" key="1">
    <citation type="submission" date="2015-09" db="EMBL/GenBank/DDBJ databases">
        <authorList>
            <consortium name="Pathogen Informatics"/>
        </authorList>
    </citation>
    <scope>NUCLEOTIDE SEQUENCE [LARGE SCALE GENOMIC DNA]</scope>
    <source>
        <strain evidence="3">Lake Konstanz</strain>
    </source>
</reference>
<keyword evidence="1" id="KW-0472">Membrane</keyword>
<dbReference type="AlphaFoldDB" id="A0A0S4JH06"/>
<dbReference type="EMBL" id="CYKH01001723">
    <property type="protein sequence ID" value="CUG89321.1"/>
    <property type="molecule type" value="Genomic_DNA"/>
</dbReference>
<dbReference type="VEuPathDB" id="TriTrypDB:BSAL_20475"/>
<accession>A0A0S4JH06</accession>
<organism evidence="2 3">
    <name type="scientific">Bodo saltans</name>
    <name type="common">Flagellated protozoan</name>
    <dbReference type="NCBI Taxonomy" id="75058"/>
    <lineage>
        <taxon>Eukaryota</taxon>
        <taxon>Discoba</taxon>
        <taxon>Euglenozoa</taxon>
        <taxon>Kinetoplastea</taxon>
        <taxon>Metakinetoplastina</taxon>
        <taxon>Eubodonida</taxon>
        <taxon>Bodonidae</taxon>
        <taxon>Bodo</taxon>
    </lineage>
</organism>
<evidence type="ECO:0000313" key="2">
    <source>
        <dbReference type="EMBL" id="CUG89321.1"/>
    </source>
</evidence>
<evidence type="ECO:0000256" key="1">
    <source>
        <dbReference type="SAM" id="Phobius"/>
    </source>
</evidence>
<feature type="transmembrane region" description="Helical" evidence="1">
    <location>
        <begin position="206"/>
        <end position="227"/>
    </location>
</feature>
<feature type="transmembrane region" description="Helical" evidence="1">
    <location>
        <begin position="297"/>
        <end position="321"/>
    </location>
</feature>